<dbReference type="EMBL" id="QRYT01000001">
    <property type="protein sequence ID" value="RGV13946.1"/>
    <property type="molecule type" value="Genomic_DNA"/>
</dbReference>
<keyword evidence="2" id="KW-0378">Hydrolase</keyword>
<sequence length="354" mass="41386">MNKIDKSNVIKAIIKEIAKQYKLSYQPTDCTCDDNCSEVTVKADNDWNTLQEQLKRQGIDHIDWYENIWKQLENPGKTVLKDTPFKRRKRFFFKECAISRWNRYNPEEWWEDVDEGEQLVLIRDYNNKHDFNAVAIAFAGDYEGDPENFDFEYIIGYVPQSDNELIAQLMDQGLHNTFIAELTTKKMNGTMKERLRMTIYVQSDEELEDMEALSCNTFAVKVNKDDFKGISNELENLGSVEFQWGGFPISLKDLPQKNDEVIFLCPAGRKTRLYRMKVMARGEYEAAKFLDVEPVDLMFDDDTTIFILTNIQGPLSCKNKDLEFLDFQQIPTSEPEGRLSPDIKEHFKQLFDCE</sequence>
<dbReference type="AlphaFoldDB" id="A0A412VWD3"/>
<dbReference type="InterPro" id="IPR014905">
    <property type="entry name" value="HIRAN"/>
</dbReference>
<evidence type="ECO:0000313" key="6">
    <source>
        <dbReference type="EMBL" id="RHD80565.1"/>
    </source>
</evidence>
<evidence type="ECO:0000313" key="7">
    <source>
        <dbReference type="Proteomes" id="UP000283429"/>
    </source>
</evidence>
<name>A0A412VWD3_PHOVU</name>
<dbReference type="Proteomes" id="UP000285379">
    <property type="component" value="Unassembled WGS sequence"/>
</dbReference>
<dbReference type="GO" id="GO:0016818">
    <property type="term" value="F:hydrolase activity, acting on acid anhydrides, in phosphorus-containing anhydrides"/>
    <property type="evidence" value="ECO:0007669"/>
    <property type="project" value="InterPro"/>
</dbReference>
<evidence type="ECO:0000256" key="2">
    <source>
        <dbReference type="ARBA" id="ARBA00022801"/>
    </source>
</evidence>
<dbReference type="GeneID" id="60062810"/>
<gene>
    <name evidence="6" type="ORF">DW783_09405</name>
    <name evidence="5" type="ORF">DWW27_00880</name>
    <name evidence="4" type="ORF">L4X52_16575</name>
</gene>
<dbReference type="EMBL" id="JAKKWZ010000038">
    <property type="protein sequence ID" value="MCG0341577.1"/>
    <property type="molecule type" value="Genomic_DNA"/>
</dbReference>
<dbReference type="SMART" id="SM00910">
    <property type="entry name" value="HIRAN"/>
    <property type="match status" value="1"/>
</dbReference>
<accession>A0A412VWD3</accession>
<organism evidence="5 8">
    <name type="scientific">Phocaeicola vulgatus</name>
    <name type="common">Bacteroides vulgatus</name>
    <dbReference type="NCBI Taxonomy" id="821"/>
    <lineage>
        <taxon>Bacteria</taxon>
        <taxon>Pseudomonadati</taxon>
        <taxon>Bacteroidota</taxon>
        <taxon>Bacteroidia</taxon>
        <taxon>Bacteroidales</taxon>
        <taxon>Bacteroidaceae</taxon>
        <taxon>Phocaeicola</taxon>
    </lineage>
</organism>
<reference evidence="7 8" key="1">
    <citation type="submission" date="2018-08" db="EMBL/GenBank/DDBJ databases">
        <title>A genome reference for cultivated species of the human gut microbiota.</title>
        <authorList>
            <person name="Zou Y."/>
            <person name="Xue W."/>
            <person name="Luo G."/>
        </authorList>
    </citation>
    <scope>NUCLEOTIDE SEQUENCE [LARGE SCALE GENOMIC DNA]</scope>
    <source>
        <strain evidence="5 8">AF14-8</strain>
        <strain evidence="6 7">AM30-40</strain>
    </source>
</reference>
<feature type="domain" description="HIRAN" evidence="3">
    <location>
        <begin position="91"/>
        <end position="207"/>
    </location>
</feature>
<dbReference type="Proteomes" id="UP001201179">
    <property type="component" value="Unassembled WGS sequence"/>
</dbReference>
<dbReference type="Gene3D" id="3.30.70.2330">
    <property type="match status" value="1"/>
</dbReference>
<protein>
    <submittedName>
        <fullName evidence="4">HIRAN domain-containing protein</fullName>
    </submittedName>
</protein>
<dbReference type="GO" id="GO:0003676">
    <property type="term" value="F:nucleic acid binding"/>
    <property type="evidence" value="ECO:0007669"/>
    <property type="project" value="InterPro"/>
</dbReference>
<evidence type="ECO:0000256" key="1">
    <source>
        <dbReference type="ARBA" id="ARBA00022723"/>
    </source>
</evidence>
<evidence type="ECO:0000313" key="5">
    <source>
        <dbReference type="EMBL" id="RGV13946.1"/>
    </source>
</evidence>
<evidence type="ECO:0000259" key="3">
    <source>
        <dbReference type="SMART" id="SM00910"/>
    </source>
</evidence>
<proteinExistence type="predicted"/>
<evidence type="ECO:0000313" key="4">
    <source>
        <dbReference type="EMBL" id="MCG0341577.1"/>
    </source>
</evidence>
<comment type="caution">
    <text evidence="5">The sequence shown here is derived from an EMBL/GenBank/DDBJ whole genome shotgun (WGS) entry which is preliminary data.</text>
</comment>
<dbReference type="EMBL" id="QSJM01000024">
    <property type="protein sequence ID" value="RHD80565.1"/>
    <property type="molecule type" value="Genomic_DNA"/>
</dbReference>
<evidence type="ECO:0000313" key="8">
    <source>
        <dbReference type="Proteomes" id="UP000285379"/>
    </source>
</evidence>
<dbReference type="RefSeq" id="WP_005938356.1">
    <property type="nucleotide sequence ID" value="NZ_JAKKWZ010000038.1"/>
</dbReference>
<dbReference type="Pfam" id="PF08797">
    <property type="entry name" value="HIRAN"/>
    <property type="match status" value="1"/>
</dbReference>
<reference evidence="4" key="2">
    <citation type="submission" date="2022-01" db="EMBL/GenBank/DDBJ databases">
        <authorList>
            <person name="Mingchao X."/>
        </authorList>
    </citation>
    <scope>NUCLEOTIDE SEQUENCE</scope>
    <source>
        <strain evidence="4">Bv4372</strain>
    </source>
</reference>
<dbReference type="GO" id="GO:0008270">
    <property type="term" value="F:zinc ion binding"/>
    <property type="evidence" value="ECO:0007669"/>
    <property type="project" value="InterPro"/>
</dbReference>
<dbReference type="Proteomes" id="UP000283429">
    <property type="component" value="Unassembled WGS sequence"/>
</dbReference>
<keyword evidence="1" id="KW-0479">Metal-binding</keyword>